<evidence type="ECO:0000313" key="15">
    <source>
        <dbReference type="EMBL" id="CDW26854.1"/>
    </source>
</evidence>
<dbReference type="GO" id="GO:0045121">
    <property type="term" value="C:membrane raft"/>
    <property type="evidence" value="ECO:0007669"/>
    <property type="project" value="UniProtKB-SubCell"/>
</dbReference>
<dbReference type="InterPro" id="IPR050975">
    <property type="entry name" value="Sleep_regulator"/>
</dbReference>
<evidence type="ECO:0000256" key="13">
    <source>
        <dbReference type="ARBA" id="ARBA00046769"/>
    </source>
</evidence>
<comment type="subunit">
    <text evidence="13">Interacts (via loop 2 of the three-fingered Ly-6 domain) with Sh/shaker; this interaction may stabilize both components of the complex and may be required for targeting or retention of Sh/shaker to neural cell projections. Interacts (via loop 2 of the three-fingered Ly-6 domain) with nAChRalpha3 and potentially other nicotinic acetylcholine receptors; this interaction is required for antagonism of nicotinic acetylcholine receptors.</text>
</comment>
<dbReference type="Pfam" id="PF17064">
    <property type="entry name" value="QVR"/>
    <property type="match status" value="1"/>
</dbReference>
<evidence type="ECO:0000256" key="5">
    <source>
        <dbReference type="ARBA" id="ARBA00023108"/>
    </source>
</evidence>
<comment type="similarity">
    <text evidence="2">Belongs to the quiver family.</text>
</comment>
<keyword evidence="7" id="KW-0325">Glycoprotein</keyword>
<dbReference type="PANTHER" id="PTHR33562">
    <property type="entry name" value="ATILLA, ISOFORM B-RELATED-RELATED"/>
    <property type="match status" value="1"/>
</dbReference>
<evidence type="ECO:0000256" key="10">
    <source>
        <dbReference type="ARBA" id="ARBA00044524"/>
    </source>
</evidence>
<evidence type="ECO:0000256" key="8">
    <source>
        <dbReference type="ARBA" id="ARBA00031037"/>
    </source>
</evidence>
<feature type="signal peptide" evidence="14">
    <location>
        <begin position="1"/>
        <end position="20"/>
    </location>
</feature>
<evidence type="ECO:0000256" key="7">
    <source>
        <dbReference type="ARBA" id="ARBA00023180"/>
    </source>
</evidence>
<dbReference type="AlphaFoldDB" id="A0A0K2TLS8"/>
<keyword evidence="5" id="KW-0090">Biological rhythms</keyword>
<evidence type="ECO:0000256" key="2">
    <source>
        <dbReference type="ARBA" id="ARBA00010522"/>
    </source>
</evidence>
<evidence type="ECO:0000256" key="4">
    <source>
        <dbReference type="ARBA" id="ARBA00022729"/>
    </source>
</evidence>
<evidence type="ECO:0000256" key="9">
    <source>
        <dbReference type="ARBA" id="ARBA00044499"/>
    </source>
</evidence>
<proteinExistence type="inferred from homology"/>
<dbReference type="InterPro" id="IPR031424">
    <property type="entry name" value="QVR-like"/>
</dbReference>
<keyword evidence="4 14" id="KW-0732">Signal</keyword>
<dbReference type="GO" id="GO:0032222">
    <property type="term" value="P:regulation of synaptic transmission, cholinergic"/>
    <property type="evidence" value="ECO:0007669"/>
    <property type="project" value="InterPro"/>
</dbReference>
<evidence type="ECO:0000256" key="14">
    <source>
        <dbReference type="SAM" id="SignalP"/>
    </source>
</evidence>
<dbReference type="GO" id="GO:0030431">
    <property type="term" value="P:sleep"/>
    <property type="evidence" value="ECO:0007669"/>
    <property type="project" value="InterPro"/>
</dbReference>
<dbReference type="GO" id="GO:0048511">
    <property type="term" value="P:rhythmic process"/>
    <property type="evidence" value="ECO:0007669"/>
    <property type="project" value="UniProtKB-KW"/>
</dbReference>
<dbReference type="OrthoDB" id="9991292at2759"/>
<protein>
    <recommendedName>
        <fullName evidence="10">UPAR/Ly6 domain-containing protein qvr</fullName>
    </recommendedName>
    <alternativeName>
        <fullName evidence="11">Protein quiver</fullName>
    </alternativeName>
    <alternativeName>
        <fullName evidence="8">Protein sleepless</fullName>
    </alternativeName>
</protein>
<keyword evidence="6" id="KW-1015">Disulfide bond</keyword>
<sequence>MEWSLTNAGLCLLSILSALSYHSSILKGKVQAAGGDCMSGDIIDCFECNTWEDERCNDPFNYTIHKEDMPPLKPCEGCCVKMVQFIGTKHYQIKRTCTDDFEVNFFMVNHACMTEGHRHGRMCFCEEDGCNHGVKLFSSSQLLLLLLIPTTLILTS</sequence>
<evidence type="ECO:0000256" key="11">
    <source>
        <dbReference type="ARBA" id="ARBA00044561"/>
    </source>
</evidence>
<dbReference type="OMA" id="VERCNGH"/>
<gene>
    <name evidence="15" type="primary">Qvr</name>
</gene>
<feature type="chain" id="PRO_5021261459" description="UPAR/Ly6 domain-containing protein qvr" evidence="14">
    <location>
        <begin position="21"/>
        <end position="156"/>
    </location>
</feature>
<evidence type="ECO:0000256" key="6">
    <source>
        <dbReference type="ARBA" id="ARBA00023157"/>
    </source>
</evidence>
<evidence type="ECO:0000256" key="12">
    <source>
        <dbReference type="ARBA" id="ARBA00045788"/>
    </source>
</evidence>
<accession>A0A0K2TLS8</accession>
<dbReference type="GO" id="GO:0005886">
    <property type="term" value="C:plasma membrane"/>
    <property type="evidence" value="ECO:0007669"/>
    <property type="project" value="UniProtKB-SubCell"/>
</dbReference>
<evidence type="ECO:0000256" key="1">
    <source>
        <dbReference type="ARBA" id="ARBA00004471"/>
    </source>
</evidence>
<organism evidence="15">
    <name type="scientific">Lepeophtheirus salmonis</name>
    <name type="common">Salmon louse</name>
    <name type="synonym">Caligus salmonis</name>
    <dbReference type="NCBI Taxonomy" id="72036"/>
    <lineage>
        <taxon>Eukaryota</taxon>
        <taxon>Metazoa</taxon>
        <taxon>Ecdysozoa</taxon>
        <taxon>Arthropoda</taxon>
        <taxon>Crustacea</taxon>
        <taxon>Multicrustacea</taxon>
        <taxon>Hexanauplia</taxon>
        <taxon>Copepoda</taxon>
        <taxon>Siphonostomatoida</taxon>
        <taxon>Caligidae</taxon>
        <taxon>Lepeophtheirus</taxon>
    </lineage>
</organism>
<reference evidence="15" key="1">
    <citation type="submission" date="2014-05" db="EMBL/GenBank/DDBJ databases">
        <authorList>
            <person name="Chronopoulou M."/>
        </authorList>
    </citation>
    <scope>NUCLEOTIDE SEQUENCE</scope>
    <source>
        <tissue evidence="15">Whole organism</tissue>
    </source>
</reference>
<comment type="function">
    <text evidence="12">Bifunctional regulator of neuronal activity in the mushroom body, and possibly other regions of the brain, that acts as a signaling molecule required for homeostatic regulation of sleep under normal conditions and after sleep deprivation. Reduces neuronal excitability by enhancing Sh/shaker K(+) channel activity; possibly by stabilizing Sh/shaker to increase protein levels, accelerating its activation kinetics, slowing C-type inactivation and enhancing recovery from inactivation. Specifically affects the A-type K(+) current. Antagonizes nicotinic acetylcholine receptors (nAChRs) to reduce synaptic transmission, possibly by preventing their localization to the cell surface. Required for regulation of neuromuscular excitability and plasticity at neuromuscular junctions.</text>
</comment>
<dbReference type="PANTHER" id="PTHR33562:SF31">
    <property type="entry name" value="PROTEIN QUIVER"/>
    <property type="match status" value="1"/>
</dbReference>
<comment type="subcellular location">
    <subcellularLocation>
        <location evidence="1">Cell membrane</location>
        <topology evidence="1">Lipid-anchor</topology>
        <topology evidence="1">GPI-anchor</topology>
        <orientation evidence="1">Extracellular side</orientation>
    </subcellularLocation>
    <subcellularLocation>
        <location evidence="9">Membrane raft</location>
        <topology evidence="9">Lipid-anchor</topology>
        <topology evidence="9">GPI-anchor</topology>
        <orientation evidence="9">Extracellular side</orientation>
    </subcellularLocation>
</comment>
<name>A0A0K2TLS8_LEPSM</name>
<dbReference type="EMBL" id="HACA01009493">
    <property type="protein sequence ID" value="CDW26854.1"/>
    <property type="molecule type" value="Transcribed_RNA"/>
</dbReference>
<dbReference type="CDD" id="cd23595">
    <property type="entry name" value="TFP_LU_ECD_Qvr"/>
    <property type="match status" value="1"/>
</dbReference>
<keyword evidence="3" id="KW-1003">Cell membrane</keyword>
<evidence type="ECO:0000256" key="3">
    <source>
        <dbReference type="ARBA" id="ARBA00022475"/>
    </source>
</evidence>
<keyword evidence="3" id="KW-0472">Membrane</keyword>